<reference evidence="2 3" key="1">
    <citation type="submission" date="2018-06" db="EMBL/GenBank/DDBJ databases">
        <authorList>
            <consortium name="Pathogen Informatics"/>
            <person name="Doyle S."/>
        </authorList>
    </citation>
    <scope>NUCLEOTIDE SEQUENCE [LARGE SCALE GENOMIC DNA]</scope>
    <source>
        <strain evidence="2 3">NCTC11179</strain>
    </source>
</reference>
<gene>
    <name evidence="2" type="ORF">NCTC11179_01580</name>
</gene>
<proteinExistence type="predicted"/>
<keyword evidence="1" id="KW-0732">Signal</keyword>
<feature type="chain" id="PRO_5016565291" description="Sensor of ECF-type sigma factor" evidence="1">
    <location>
        <begin position="20"/>
        <end position="143"/>
    </location>
</feature>
<organism evidence="2 3">
    <name type="scientific">Myroides odoratus</name>
    <name type="common">Flavobacterium odoratum</name>
    <dbReference type="NCBI Taxonomy" id="256"/>
    <lineage>
        <taxon>Bacteria</taxon>
        <taxon>Pseudomonadati</taxon>
        <taxon>Bacteroidota</taxon>
        <taxon>Flavobacteriia</taxon>
        <taxon>Flavobacteriales</taxon>
        <taxon>Flavobacteriaceae</taxon>
        <taxon>Myroides</taxon>
    </lineage>
</organism>
<dbReference type="RefSeq" id="WP_115090863.1">
    <property type="nucleotide sequence ID" value="NZ_CP068107.1"/>
</dbReference>
<accession>A0A378RLX5</accession>
<sequence>MKRFLLLLIFLCISSFSQAQQSSDQIKSLKIAHLSSVLNLTSEEAEKFWPIYNTYDNKLSKLRHSEVIHYIKSNETQDIEGITEKQATEKVQALLTFEEDYCSLRSQFILDSKKILSNKKILLLKKAEDDFNRKLLKKYKDKK</sequence>
<dbReference type="Proteomes" id="UP000255024">
    <property type="component" value="Unassembled WGS sequence"/>
</dbReference>
<name>A0A378RLX5_MYROD</name>
<evidence type="ECO:0000313" key="2">
    <source>
        <dbReference type="EMBL" id="STZ28042.1"/>
    </source>
</evidence>
<protein>
    <recommendedName>
        <fullName evidence="4">Sensor of ECF-type sigma factor</fullName>
    </recommendedName>
</protein>
<evidence type="ECO:0000313" key="3">
    <source>
        <dbReference type="Proteomes" id="UP000255024"/>
    </source>
</evidence>
<evidence type="ECO:0008006" key="4">
    <source>
        <dbReference type="Google" id="ProtNLM"/>
    </source>
</evidence>
<evidence type="ECO:0000256" key="1">
    <source>
        <dbReference type="SAM" id="SignalP"/>
    </source>
</evidence>
<keyword evidence="3" id="KW-1185">Reference proteome</keyword>
<dbReference type="AlphaFoldDB" id="A0A378RLX5"/>
<dbReference type="EMBL" id="UGQL01000001">
    <property type="protein sequence ID" value="STZ28042.1"/>
    <property type="molecule type" value="Genomic_DNA"/>
</dbReference>
<feature type="signal peptide" evidence="1">
    <location>
        <begin position="1"/>
        <end position="19"/>
    </location>
</feature>